<dbReference type="PROSITE" id="PS50041">
    <property type="entry name" value="C_TYPE_LECTIN_2"/>
    <property type="match status" value="1"/>
</dbReference>
<evidence type="ECO:0000256" key="1">
    <source>
        <dbReference type="SAM" id="SignalP"/>
    </source>
</evidence>
<dbReference type="EMBL" id="JAXCGZ010013348">
    <property type="protein sequence ID" value="KAK7072762.1"/>
    <property type="molecule type" value="Genomic_DNA"/>
</dbReference>
<dbReference type="InterPro" id="IPR001304">
    <property type="entry name" value="C-type_lectin-like"/>
</dbReference>
<dbReference type="SMART" id="SM00034">
    <property type="entry name" value="CLECT"/>
    <property type="match status" value="1"/>
</dbReference>
<organism evidence="3 4">
    <name type="scientific">Halocaridina rubra</name>
    <name type="common">Hawaiian red shrimp</name>
    <dbReference type="NCBI Taxonomy" id="373956"/>
    <lineage>
        <taxon>Eukaryota</taxon>
        <taxon>Metazoa</taxon>
        <taxon>Ecdysozoa</taxon>
        <taxon>Arthropoda</taxon>
        <taxon>Crustacea</taxon>
        <taxon>Multicrustacea</taxon>
        <taxon>Malacostraca</taxon>
        <taxon>Eumalacostraca</taxon>
        <taxon>Eucarida</taxon>
        <taxon>Decapoda</taxon>
        <taxon>Pleocyemata</taxon>
        <taxon>Caridea</taxon>
        <taxon>Atyoidea</taxon>
        <taxon>Atyidae</taxon>
        <taxon>Halocaridina</taxon>
    </lineage>
</organism>
<keyword evidence="4" id="KW-1185">Reference proteome</keyword>
<evidence type="ECO:0000313" key="3">
    <source>
        <dbReference type="EMBL" id="KAK7072762.1"/>
    </source>
</evidence>
<protein>
    <recommendedName>
        <fullName evidence="2">C-type lectin domain-containing protein</fullName>
    </recommendedName>
</protein>
<dbReference type="CDD" id="cd00037">
    <property type="entry name" value="CLECT"/>
    <property type="match status" value="1"/>
</dbReference>
<feature type="domain" description="C-type lectin" evidence="2">
    <location>
        <begin position="71"/>
        <end position="188"/>
    </location>
</feature>
<proteinExistence type="predicted"/>
<dbReference type="Gene3D" id="3.10.100.10">
    <property type="entry name" value="Mannose-Binding Protein A, subunit A"/>
    <property type="match status" value="1"/>
</dbReference>
<dbReference type="InterPro" id="IPR050801">
    <property type="entry name" value="Ca-Dep_Lectins_ImmuneDev"/>
</dbReference>
<feature type="chain" id="PRO_5043041598" description="C-type lectin domain-containing protein" evidence="1">
    <location>
        <begin position="24"/>
        <end position="190"/>
    </location>
</feature>
<dbReference type="PANTHER" id="PTHR22801">
    <property type="entry name" value="LITHOSTATHINE"/>
    <property type="match status" value="1"/>
</dbReference>
<sequence length="190" mass="21670">MQLLLPQAGILLVILCLNHEVTGSMLFEGTLTEESEEFGSFSDIARKDLDTASKAFVFRQEHDCPSPFFQVMSECFYVHVHHHLNWWAARNFCQDMGGDLAEPLHHGALLAVVANQYPDGPQHFWLGASDLEEEGKFKWLTGRRVLSGWRDGQPDNADDDEDCLELWPSKYPSFSDKNCDQARAFICQYK</sequence>
<dbReference type="InterPro" id="IPR016186">
    <property type="entry name" value="C-type_lectin-like/link_sf"/>
</dbReference>
<dbReference type="Pfam" id="PF00059">
    <property type="entry name" value="Lectin_C"/>
    <property type="match status" value="1"/>
</dbReference>
<dbReference type="Proteomes" id="UP001381693">
    <property type="component" value="Unassembled WGS sequence"/>
</dbReference>
<reference evidence="3 4" key="1">
    <citation type="submission" date="2023-11" db="EMBL/GenBank/DDBJ databases">
        <title>Halocaridina rubra genome assembly.</title>
        <authorList>
            <person name="Smith C."/>
        </authorList>
    </citation>
    <scope>NUCLEOTIDE SEQUENCE [LARGE SCALE GENOMIC DNA]</scope>
    <source>
        <strain evidence="3">EP-1</strain>
        <tissue evidence="3">Whole</tissue>
    </source>
</reference>
<evidence type="ECO:0000313" key="4">
    <source>
        <dbReference type="Proteomes" id="UP001381693"/>
    </source>
</evidence>
<dbReference type="SUPFAM" id="SSF56436">
    <property type="entry name" value="C-type lectin-like"/>
    <property type="match status" value="1"/>
</dbReference>
<gene>
    <name evidence="3" type="ORF">SK128_009930</name>
</gene>
<keyword evidence="1" id="KW-0732">Signal</keyword>
<evidence type="ECO:0000259" key="2">
    <source>
        <dbReference type="PROSITE" id="PS50041"/>
    </source>
</evidence>
<dbReference type="PANTHER" id="PTHR22801:SF63">
    <property type="entry name" value="C-TYPE LECTIN DOMAIN-CONTAINING PROTEIN"/>
    <property type="match status" value="1"/>
</dbReference>
<dbReference type="AlphaFoldDB" id="A0AAN8WV50"/>
<name>A0AAN8WV50_HALRR</name>
<feature type="signal peptide" evidence="1">
    <location>
        <begin position="1"/>
        <end position="23"/>
    </location>
</feature>
<comment type="caution">
    <text evidence="3">The sequence shown here is derived from an EMBL/GenBank/DDBJ whole genome shotgun (WGS) entry which is preliminary data.</text>
</comment>
<dbReference type="InterPro" id="IPR016187">
    <property type="entry name" value="CTDL_fold"/>
</dbReference>
<accession>A0AAN8WV50</accession>